<name>A0A419NBH1_9GAMM</name>
<dbReference type="InterPro" id="IPR014347">
    <property type="entry name" value="Tautomerase/MIF_sf"/>
</dbReference>
<dbReference type="Pfam" id="PF14552">
    <property type="entry name" value="Tautomerase_2"/>
    <property type="match status" value="1"/>
</dbReference>
<dbReference type="RefSeq" id="WP_120132186.1">
    <property type="nucleotide sequence ID" value="NZ_RAHH01000007.1"/>
</dbReference>
<gene>
    <name evidence="1" type="ORF">D6C13_07595</name>
</gene>
<reference evidence="1 2" key="1">
    <citation type="submission" date="2018-09" db="EMBL/GenBank/DDBJ databases">
        <authorList>
            <person name="Le Fleche-Mateos A."/>
        </authorList>
    </citation>
    <scope>NUCLEOTIDE SEQUENCE [LARGE SCALE GENOMIC DNA]</scope>
    <source>
        <strain evidence="1 2">DSM 27399</strain>
    </source>
</reference>
<dbReference type="PANTHER" id="PTHR38460:SF1">
    <property type="entry name" value="TAUTOMERASE YOLI-RELATED"/>
    <property type="match status" value="1"/>
</dbReference>
<protein>
    <submittedName>
        <fullName evidence="1">Tautomerase family protein</fullName>
    </submittedName>
</protein>
<accession>A0A419NBH1</accession>
<organism evidence="1 2">
    <name type="scientific">Rahnella woolbedingensis</name>
    <dbReference type="NCBI Taxonomy" id="1510574"/>
    <lineage>
        <taxon>Bacteria</taxon>
        <taxon>Pseudomonadati</taxon>
        <taxon>Pseudomonadota</taxon>
        <taxon>Gammaproteobacteria</taxon>
        <taxon>Enterobacterales</taxon>
        <taxon>Yersiniaceae</taxon>
        <taxon>Rahnella</taxon>
    </lineage>
</organism>
<evidence type="ECO:0000313" key="1">
    <source>
        <dbReference type="EMBL" id="RJT45433.1"/>
    </source>
</evidence>
<dbReference type="SUPFAM" id="SSF55331">
    <property type="entry name" value="Tautomerase/MIF"/>
    <property type="match status" value="1"/>
</dbReference>
<dbReference type="Proteomes" id="UP000284908">
    <property type="component" value="Unassembled WGS sequence"/>
</dbReference>
<keyword evidence="2" id="KW-1185">Reference proteome</keyword>
<dbReference type="OrthoDB" id="9804765at2"/>
<evidence type="ECO:0000313" key="2">
    <source>
        <dbReference type="Proteomes" id="UP000284908"/>
    </source>
</evidence>
<dbReference type="Gene3D" id="3.30.429.10">
    <property type="entry name" value="Macrophage Migration Inhibitory Factor"/>
    <property type="match status" value="1"/>
</dbReference>
<comment type="caution">
    <text evidence="1">The sequence shown here is derived from an EMBL/GenBank/DDBJ whole genome shotgun (WGS) entry which is preliminary data.</text>
</comment>
<dbReference type="AlphaFoldDB" id="A0A419NBH1"/>
<dbReference type="PANTHER" id="PTHR38460">
    <property type="entry name" value="TAUTOMERASE YOLI-RELATED"/>
    <property type="match status" value="1"/>
</dbReference>
<dbReference type="EMBL" id="RAHH01000007">
    <property type="protein sequence ID" value="RJT45433.1"/>
    <property type="molecule type" value="Genomic_DNA"/>
</dbReference>
<dbReference type="InterPro" id="IPR037479">
    <property type="entry name" value="Tauto_MSAD"/>
</dbReference>
<proteinExistence type="predicted"/>
<sequence length="129" mass="14638">MPFTRISLPEHRADVWQNAISAILQNALVEHFAVPVDDCFQLFEPASRRQRVINPTYLAGKDDQRSEDFLLFHITAGKPRNSCQKQELFRHLAGDLHAALGISVADVMVVVSFTQPEDWSFSHGKMFTL</sequence>